<dbReference type="NCBIfam" id="TIGR01205">
    <property type="entry name" value="D_ala_D_alaTIGR"/>
    <property type="match status" value="1"/>
</dbReference>
<gene>
    <name evidence="19" type="primary">ddlB</name>
    <name evidence="14" type="synonym">ddl</name>
    <name evidence="19" type="ORF">NIG5292_00603</name>
</gene>
<evidence type="ECO:0000256" key="5">
    <source>
        <dbReference type="ARBA" id="ARBA00012216"/>
    </source>
</evidence>
<dbReference type="RefSeq" id="WP_143081926.1">
    <property type="nucleotide sequence ID" value="NZ_CBFHGK010000001.1"/>
</dbReference>
<keyword evidence="11 14" id="KW-0573">Peptidoglycan synthesis</keyword>
<dbReference type="InterPro" id="IPR005905">
    <property type="entry name" value="D_ala_D_ala"/>
</dbReference>
<comment type="cofactor">
    <cofactor evidence="16">
        <name>Mg(2+)</name>
        <dbReference type="ChEBI" id="CHEBI:18420"/>
    </cofactor>
    <cofactor evidence="16">
        <name>Mn(2+)</name>
        <dbReference type="ChEBI" id="CHEBI:29035"/>
    </cofactor>
    <text evidence="16">Binds 2 magnesium or manganese ions per subunit.</text>
</comment>
<dbReference type="GO" id="GO:0008360">
    <property type="term" value="P:regulation of cell shape"/>
    <property type="evidence" value="ECO:0007669"/>
    <property type="project" value="UniProtKB-KW"/>
</dbReference>
<dbReference type="Gene3D" id="3.40.50.20">
    <property type="match status" value="1"/>
</dbReference>
<keyword evidence="12 14" id="KW-0961">Cell wall biogenesis/degradation</keyword>
<evidence type="ECO:0000256" key="3">
    <source>
        <dbReference type="ARBA" id="ARBA00004496"/>
    </source>
</evidence>
<evidence type="ECO:0000256" key="10">
    <source>
        <dbReference type="ARBA" id="ARBA00022960"/>
    </source>
</evidence>
<dbReference type="STRING" id="282199.GCA_001049735_00603"/>
<name>A0A0U1NIP0_9RHOB</name>
<dbReference type="InterPro" id="IPR011127">
    <property type="entry name" value="Dala_Dala_lig_N"/>
</dbReference>
<feature type="binding site" evidence="16">
    <location>
        <position position="273"/>
    </location>
    <ligand>
        <name>Mg(2+)</name>
        <dbReference type="ChEBI" id="CHEBI:18420"/>
        <label>2</label>
    </ligand>
</feature>
<comment type="similarity">
    <text evidence="4 14">Belongs to the D-alanine--D-alanine ligase family.</text>
</comment>
<dbReference type="PIRSF" id="PIRSF039102">
    <property type="entry name" value="Ddl/VanB"/>
    <property type="match status" value="1"/>
</dbReference>
<comment type="pathway">
    <text evidence="14">Cell wall biogenesis; peptidoglycan biosynthesis.</text>
</comment>
<reference evidence="19 20" key="1">
    <citation type="submission" date="2015-04" db="EMBL/GenBank/DDBJ databases">
        <authorList>
            <person name="Syromyatnikov M.Y."/>
            <person name="Popov V.N."/>
        </authorList>
    </citation>
    <scope>NUCLEOTIDE SEQUENCE [LARGE SCALE GENOMIC DNA]</scope>
    <source>
        <strain evidence="19 20">CECT 5292</strain>
    </source>
</reference>
<dbReference type="GO" id="GO:0005524">
    <property type="term" value="F:ATP binding"/>
    <property type="evidence" value="ECO:0007669"/>
    <property type="project" value="UniProtKB-UniRule"/>
</dbReference>
<keyword evidence="9 17" id="KW-0067">ATP-binding</keyword>
<evidence type="ECO:0000256" key="8">
    <source>
        <dbReference type="ARBA" id="ARBA00022741"/>
    </source>
</evidence>
<evidence type="ECO:0000256" key="4">
    <source>
        <dbReference type="ARBA" id="ARBA00010871"/>
    </source>
</evidence>
<dbReference type="AlphaFoldDB" id="A0A0U1NIP0"/>
<dbReference type="SUPFAM" id="SSF56059">
    <property type="entry name" value="Glutathione synthetase ATP-binding domain-like"/>
    <property type="match status" value="1"/>
</dbReference>
<keyword evidence="10 14" id="KW-0133">Cell shape</keyword>
<dbReference type="SUPFAM" id="SSF52440">
    <property type="entry name" value="PreATP-grasp domain"/>
    <property type="match status" value="1"/>
</dbReference>
<dbReference type="InterPro" id="IPR011095">
    <property type="entry name" value="Dala_Dala_lig_C"/>
</dbReference>
<evidence type="ECO:0000256" key="6">
    <source>
        <dbReference type="ARBA" id="ARBA00022490"/>
    </source>
</evidence>
<comment type="catalytic activity">
    <reaction evidence="13 14">
        <text>2 D-alanine + ATP = D-alanyl-D-alanine + ADP + phosphate + H(+)</text>
        <dbReference type="Rhea" id="RHEA:11224"/>
        <dbReference type="ChEBI" id="CHEBI:15378"/>
        <dbReference type="ChEBI" id="CHEBI:30616"/>
        <dbReference type="ChEBI" id="CHEBI:43474"/>
        <dbReference type="ChEBI" id="CHEBI:57416"/>
        <dbReference type="ChEBI" id="CHEBI:57822"/>
        <dbReference type="ChEBI" id="CHEBI:456216"/>
        <dbReference type="EC" id="6.3.2.4"/>
    </reaction>
</comment>
<comment type="subcellular location">
    <subcellularLocation>
        <location evidence="3 14">Cytoplasm</location>
    </subcellularLocation>
</comment>
<evidence type="ECO:0000256" key="9">
    <source>
        <dbReference type="ARBA" id="ARBA00022840"/>
    </source>
</evidence>
<feature type="binding site" evidence="16">
    <location>
        <position position="255"/>
    </location>
    <ligand>
        <name>Mg(2+)</name>
        <dbReference type="ChEBI" id="CHEBI:18420"/>
        <label>1</label>
    </ligand>
</feature>
<feature type="binding site" evidence="16">
    <location>
        <position position="271"/>
    </location>
    <ligand>
        <name>Mg(2+)</name>
        <dbReference type="ChEBI" id="CHEBI:18420"/>
        <label>1</label>
    </ligand>
</feature>
<feature type="active site" evidence="15">
    <location>
        <position position="25"/>
    </location>
</feature>
<dbReference type="EC" id="6.3.2.4" evidence="5 14"/>
<keyword evidence="6 14" id="KW-0963">Cytoplasm</keyword>
<dbReference type="PROSITE" id="PS00843">
    <property type="entry name" value="DALA_DALA_LIGASE_1"/>
    <property type="match status" value="1"/>
</dbReference>
<accession>A0A0U1NIP0</accession>
<feature type="domain" description="ATP-grasp" evidence="18">
    <location>
        <begin position="111"/>
        <end position="304"/>
    </location>
</feature>
<dbReference type="PANTHER" id="PTHR23132">
    <property type="entry name" value="D-ALANINE--D-ALANINE LIGASE"/>
    <property type="match status" value="1"/>
</dbReference>
<evidence type="ECO:0000256" key="14">
    <source>
        <dbReference type="HAMAP-Rule" id="MF_00047"/>
    </source>
</evidence>
<dbReference type="GO" id="GO:0008716">
    <property type="term" value="F:D-alanine-D-alanine ligase activity"/>
    <property type="evidence" value="ECO:0007669"/>
    <property type="project" value="UniProtKB-UniRule"/>
</dbReference>
<dbReference type="Pfam" id="PF01820">
    <property type="entry name" value="Dala_Dala_lig_N"/>
    <property type="match status" value="1"/>
</dbReference>
<evidence type="ECO:0000256" key="12">
    <source>
        <dbReference type="ARBA" id="ARBA00023316"/>
    </source>
</evidence>
<proteinExistence type="inferred from homology"/>
<evidence type="ECO:0000256" key="11">
    <source>
        <dbReference type="ARBA" id="ARBA00022984"/>
    </source>
</evidence>
<dbReference type="InterPro" id="IPR013815">
    <property type="entry name" value="ATP_grasp_subdomain_1"/>
</dbReference>
<comment type="cofactor">
    <cofactor evidence="1">
        <name>Mn(2+)</name>
        <dbReference type="ChEBI" id="CHEBI:29035"/>
    </cofactor>
</comment>
<dbReference type="GO" id="GO:0009252">
    <property type="term" value="P:peptidoglycan biosynthetic process"/>
    <property type="evidence" value="ECO:0007669"/>
    <property type="project" value="UniProtKB-UniRule"/>
</dbReference>
<dbReference type="OrthoDB" id="9813261at2"/>
<comment type="function">
    <text evidence="2 14">Cell wall formation.</text>
</comment>
<dbReference type="GO" id="GO:0071555">
    <property type="term" value="P:cell wall organization"/>
    <property type="evidence" value="ECO:0007669"/>
    <property type="project" value="UniProtKB-KW"/>
</dbReference>
<evidence type="ECO:0000256" key="16">
    <source>
        <dbReference type="PIRSR" id="PIRSR039102-3"/>
    </source>
</evidence>
<keyword evidence="7 14" id="KW-0436">Ligase</keyword>
<dbReference type="Gene3D" id="3.30.1490.20">
    <property type="entry name" value="ATP-grasp fold, A domain"/>
    <property type="match status" value="1"/>
</dbReference>
<keyword evidence="16" id="KW-0479">Metal-binding</keyword>
<evidence type="ECO:0000259" key="18">
    <source>
        <dbReference type="PROSITE" id="PS50975"/>
    </source>
</evidence>
<dbReference type="Pfam" id="PF07478">
    <property type="entry name" value="Dala_Dala_lig_C"/>
    <property type="match status" value="1"/>
</dbReference>
<feature type="binding site" evidence="16">
    <location>
        <position position="271"/>
    </location>
    <ligand>
        <name>Mg(2+)</name>
        <dbReference type="ChEBI" id="CHEBI:18420"/>
        <label>2</label>
    </ligand>
</feature>
<evidence type="ECO:0000256" key="15">
    <source>
        <dbReference type="PIRSR" id="PIRSR039102-1"/>
    </source>
</evidence>
<evidence type="ECO:0000256" key="1">
    <source>
        <dbReference type="ARBA" id="ARBA00001936"/>
    </source>
</evidence>
<dbReference type="NCBIfam" id="NF002378">
    <property type="entry name" value="PRK01372.1"/>
    <property type="match status" value="1"/>
</dbReference>
<keyword evidence="20" id="KW-1185">Reference proteome</keyword>
<dbReference type="InterPro" id="IPR016185">
    <property type="entry name" value="PreATP-grasp_dom_sf"/>
</dbReference>
<protein>
    <recommendedName>
        <fullName evidence="5 14">D-alanine--D-alanine ligase</fullName>
        <ecNumber evidence="5 14">6.3.2.4</ecNumber>
    </recommendedName>
    <alternativeName>
        <fullName evidence="14">D-Ala-D-Ala ligase</fullName>
    </alternativeName>
    <alternativeName>
        <fullName evidence="14">D-alanylalanine synthetase</fullName>
    </alternativeName>
</protein>
<dbReference type="PANTHER" id="PTHR23132:SF23">
    <property type="entry name" value="D-ALANINE--D-ALANINE LIGASE B"/>
    <property type="match status" value="1"/>
</dbReference>
<organism evidence="19 20">
    <name type="scientific">Nereida ignava</name>
    <dbReference type="NCBI Taxonomy" id="282199"/>
    <lineage>
        <taxon>Bacteria</taxon>
        <taxon>Pseudomonadati</taxon>
        <taxon>Pseudomonadota</taxon>
        <taxon>Alphaproteobacteria</taxon>
        <taxon>Rhodobacterales</taxon>
        <taxon>Roseobacteraceae</taxon>
        <taxon>Nereida</taxon>
    </lineage>
</organism>
<evidence type="ECO:0000313" key="19">
    <source>
        <dbReference type="EMBL" id="CRK74568.1"/>
    </source>
</evidence>
<dbReference type="Gene3D" id="3.30.470.20">
    <property type="entry name" value="ATP-grasp fold, B domain"/>
    <property type="match status" value="1"/>
</dbReference>
<keyword evidence="8 17" id="KW-0547">Nucleotide-binding</keyword>
<keyword evidence="16" id="KW-0460">Magnesium</keyword>
<dbReference type="PROSITE" id="PS00844">
    <property type="entry name" value="DALA_DALA_LIGASE_2"/>
    <property type="match status" value="1"/>
</dbReference>
<evidence type="ECO:0000313" key="20">
    <source>
        <dbReference type="Proteomes" id="UP000048949"/>
    </source>
</evidence>
<dbReference type="InterPro" id="IPR000291">
    <property type="entry name" value="D-Ala_lig_Van_CS"/>
</dbReference>
<dbReference type="PROSITE" id="PS50975">
    <property type="entry name" value="ATP_GRASP"/>
    <property type="match status" value="1"/>
</dbReference>
<dbReference type="EMBL" id="CVQV01000003">
    <property type="protein sequence ID" value="CRK74568.1"/>
    <property type="molecule type" value="Genomic_DNA"/>
</dbReference>
<evidence type="ECO:0000256" key="7">
    <source>
        <dbReference type="ARBA" id="ARBA00022598"/>
    </source>
</evidence>
<dbReference type="GO" id="GO:0005737">
    <property type="term" value="C:cytoplasm"/>
    <property type="evidence" value="ECO:0007669"/>
    <property type="project" value="UniProtKB-SubCell"/>
</dbReference>
<dbReference type="HAMAP" id="MF_00047">
    <property type="entry name" value="Dala_Dala_lig"/>
    <property type="match status" value="1"/>
</dbReference>
<dbReference type="UniPathway" id="UPA00219"/>
<dbReference type="InterPro" id="IPR011761">
    <property type="entry name" value="ATP-grasp"/>
</dbReference>
<dbReference type="GO" id="GO:0046872">
    <property type="term" value="F:metal ion binding"/>
    <property type="evidence" value="ECO:0007669"/>
    <property type="project" value="UniProtKB-KW"/>
</dbReference>
<evidence type="ECO:0000256" key="13">
    <source>
        <dbReference type="ARBA" id="ARBA00047614"/>
    </source>
</evidence>
<sequence>MRQAVGKSGSDPLKIAVLMGGPSAEREVSLSSGEQVCAALSTLGHDVHPIDAGKDLGAQLLALAPDVAFNALHGRWGEDGCVQGLLEWLNIPYTHSGVMASAIAMDKTRTKEIYAAAALPFVPSVIARREDVIASHVMPVPYVVKPNNEGSSVGVYLIADGANGPPQLSDDMPDEVMVEAYAEGRELTATVMGDRVFAVTDILTDGFYDYDAKYVAGGSRHVVPANIPDDITKACQDYALRAHAALGCRGVSRTDFRWDEARGIDGIILLETNTQPGMTPTSLSPEQAQHAGLSYAEFCEWMVRDASCNR</sequence>
<feature type="active site" evidence="15">
    <location>
        <position position="151"/>
    </location>
</feature>
<evidence type="ECO:0000256" key="17">
    <source>
        <dbReference type="PROSITE-ProRule" id="PRU00409"/>
    </source>
</evidence>
<feature type="active site" evidence="15">
    <location>
        <position position="282"/>
    </location>
</feature>
<dbReference type="Proteomes" id="UP000048949">
    <property type="component" value="Unassembled WGS sequence"/>
</dbReference>
<keyword evidence="16" id="KW-0464">Manganese</keyword>
<evidence type="ECO:0000256" key="2">
    <source>
        <dbReference type="ARBA" id="ARBA00003921"/>
    </source>
</evidence>